<evidence type="ECO:0000256" key="3">
    <source>
        <dbReference type="ARBA" id="ARBA00023277"/>
    </source>
</evidence>
<proteinExistence type="predicted"/>
<keyword evidence="2 6" id="KW-0548">Nucleotidyltransferase</keyword>
<dbReference type="GO" id="GO:0008270">
    <property type="term" value="F:zinc ion binding"/>
    <property type="evidence" value="ECO:0007669"/>
    <property type="project" value="InterPro"/>
</dbReference>
<dbReference type="OrthoDB" id="9769064at2"/>
<organism evidence="6 7">
    <name type="scientific">Gimesia aquarii</name>
    <dbReference type="NCBI Taxonomy" id="2527964"/>
    <lineage>
        <taxon>Bacteria</taxon>
        <taxon>Pseudomonadati</taxon>
        <taxon>Planctomycetota</taxon>
        <taxon>Planctomycetia</taxon>
        <taxon>Planctomycetales</taxon>
        <taxon>Planctomycetaceae</taxon>
        <taxon>Gimesia</taxon>
    </lineage>
</organism>
<feature type="active site" description="Tele-UMP-histidine intermediate" evidence="4">
    <location>
        <position position="163"/>
    </location>
</feature>
<dbReference type="Proteomes" id="UP000318384">
    <property type="component" value="Chromosome"/>
</dbReference>
<name>A0A517WQU4_9PLAN</name>
<dbReference type="Gene3D" id="3.30.428.10">
    <property type="entry name" value="HIT-like"/>
    <property type="match status" value="2"/>
</dbReference>
<dbReference type="EMBL" id="CP037422">
    <property type="protein sequence ID" value="QDU07621.1"/>
    <property type="molecule type" value="Genomic_DNA"/>
</dbReference>
<dbReference type="RefSeq" id="WP_145171702.1">
    <property type="nucleotide sequence ID" value="NZ_CP037422.1"/>
</dbReference>
<evidence type="ECO:0000256" key="4">
    <source>
        <dbReference type="PIRSR" id="PIRSR000808-1"/>
    </source>
</evidence>
<evidence type="ECO:0000256" key="2">
    <source>
        <dbReference type="ARBA" id="ARBA00022695"/>
    </source>
</evidence>
<dbReference type="PIRSF" id="PIRSF000808">
    <property type="entry name" value="GalT"/>
    <property type="match status" value="1"/>
</dbReference>
<keyword evidence="1 6" id="KW-0808">Transferase</keyword>
<sequence>MSVIRTDPLTGFTTIFAPERAKRPIAIAKTAPFDEDIQVQMETDPFAEGKESETTLEVYAVRTSQSEPNQPGWSLRVVANKYPALIPSNDPSSDQNSYGVHEVIVECPQFETQVTRLGLSQFQEIFRAYRNRVAVHRCDPQLNYVIVFKNQGILGGASLGHAHSQLVASQVVPESLSQELETAQRYLEQHENSLFSTFSQEMPSGFSGLVTSTTHFNVVCPYASRFAFETWIVPRTLRTHFDDSTDQELDDLAQTSRRLLLALEEILGSHDFNYVIQTPPFDTTKESGYAWSLRIYPRLAHLAGFELSTNMFINPVFPEQAIKHLKKQLGS</sequence>
<evidence type="ECO:0000259" key="5">
    <source>
        <dbReference type="Pfam" id="PF01087"/>
    </source>
</evidence>
<keyword evidence="3" id="KW-0119">Carbohydrate metabolism</keyword>
<reference evidence="6 7" key="1">
    <citation type="submission" date="2019-03" db="EMBL/GenBank/DDBJ databases">
        <title>Deep-cultivation of Planctomycetes and their phenomic and genomic characterization uncovers novel biology.</title>
        <authorList>
            <person name="Wiegand S."/>
            <person name="Jogler M."/>
            <person name="Boedeker C."/>
            <person name="Pinto D."/>
            <person name="Vollmers J."/>
            <person name="Rivas-Marin E."/>
            <person name="Kohn T."/>
            <person name="Peeters S.H."/>
            <person name="Heuer A."/>
            <person name="Rast P."/>
            <person name="Oberbeckmann S."/>
            <person name="Bunk B."/>
            <person name="Jeske O."/>
            <person name="Meyerdierks A."/>
            <person name="Storesund J.E."/>
            <person name="Kallscheuer N."/>
            <person name="Luecker S."/>
            <person name="Lage O.M."/>
            <person name="Pohl T."/>
            <person name="Merkel B.J."/>
            <person name="Hornburger P."/>
            <person name="Mueller R.-W."/>
            <person name="Bruemmer F."/>
            <person name="Labrenz M."/>
            <person name="Spormann A.M."/>
            <person name="Op den Camp H."/>
            <person name="Overmann J."/>
            <person name="Amann R."/>
            <person name="Jetten M.S.M."/>
            <person name="Mascher T."/>
            <person name="Medema M.H."/>
            <person name="Devos D.P."/>
            <person name="Kaster A.-K."/>
            <person name="Ovreas L."/>
            <person name="Rohde M."/>
            <person name="Galperin M.Y."/>
            <person name="Jogler C."/>
        </authorList>
    </citation>
    <scope>NUCLEOTIDE SEQUENCE [LARGE SCALE GENOMIC DNA]</scope>
    <source>
        <strain evidence="6 7">V202</strain>
    </source>
</reference>
<dbReference type="InterPro" id="IPR053177">
    <property type="entry name" value="ADP-glucose_phosphorylase"/>
</dbReference>
<keyword evidence="7" id="KW-1185">Reference proteome</keyword>
<dbReference type="InterPro" id="IPR036265">
    <property type="entry name" value="HIT-like_sf"/>
</dbReference>
<evidence type="ECO:0000256" key="1">
    <source>
        <dbReference type="ARBA" id="ARBA00022679"/>
    </source>
</evidence>
<dbReference type="AlphaFoldDB" id="A0A517WQU4"/>
<dbReference type="EC" id="2.7.7.12" evidence="6"/>
<gene>
    <name evidence="6" type="primary">galT</name>
    <name evidence="6" type="ORF">V202x_09800</name>
</gene>
<dbReference type="PANTHER" id="PTHR42763:SF2">
    <property type="entry name" value="ADP-GLUCOSE PHOSPHORYLASE"/>
    <property type="match status" value="1"/>
</dbReference>
<dbReference type="PANTHER" id="PTHR42763">
    <property type="entry name" value="ADP-GLUCOSE PHOSPHORYLASE"/>
    <property type="match status" value="1"/>
</dbReference>
<evidence type="ECO:0000313" key="7">
    <source>
        <dbReference type="Proteomes" id="UP000318384"/>
    </source>
</evidence>
<dbReference type="Pfam" id="PF01087">
    <property type="entry name" value="GalP_UDP_transf"/>
    <property type="match status" value="1"/>
</dbReference>
<dbReference type="InterPro" id="IPR001937">
    <property type="entry name" value="GalP_UDPtransf1"/>
</dbReference>
<evidence type="ECO:0000313" key="6">
    <source>
        <dbReference type="EMBL" id="QDU07621.1"/>
    </source>
</evidence>
<dbReference type="InterPro" id="IPR005849">
    <property type="entry name" value="GalP_Utransf_N"/>
</dbReference>
<feature type="domain" description="Galactose-1-phosphate uridyl transferase N-terminal" evidence="5">
    <location>
        <begin position="4"/>
        <end position="173"/>
    </location>
</feature>
<dbReference type="GO" id="GO:0008108">
    <property type="term" value="F:UDP-glucose:hexose-1-phosphate uridylyltransferase activity"/>
    <property type="evidence" value="ECO:0007669"/>
    <property type="project" value="UniProtKB-EC"/>
</dbReference>
<dbReference type="GO" id="GO:0006012">
    <property type="term" value="P:galactose metabolic process"/>
    <property type="evidence" value="ECO:0007669"/>
    <property type="project" value="InterPro"/>
</dbReference>
<dbReference type="SUPFAM" id="SSF54197">
    <property type="entry name" value="HIT-like"/>
    <property type="match status" value="2"/>
</dbReference>
<protein>
    <submittedName>
        <fullName evidence="6">Galactose-1-phosphate uridylyltransferase</fullName>
        <ecNumber evidence="6">2.7.7.12</ecNumber>
    </submittedName>
</protein>
<accession>A0A517WQU4</accession>